<evidence type="ECO:0000256" key="7">
    <source>
        <dbReference type="ARBA" id="ARBA00023136"/>
    </source>
</evidence>
<proteinExistence type="inferred from homology"/>
<evidence type="ECO:0000256" key="4">
    <source>
        <dbReference type="ARBA" id="ARBA00022692"/>
    </source>
</evidence>
<evidence type="ECO:0000259" key="12">
    <source>
        <dbReference type="PROSITE" id="PS50262"/>
    </source>
</evidence>
<evidence type="ECO:0000256" key="9">
    <source>
        <dbReference type="ARBA" id="ARBA00023224"/>
    </source>
</evidence>
<feature type="region of interest" description="Disordered" evidence="10">
    <location>
        <begin position="607"/>
        <end position="656"/>
    </location>
</feature>
<dbReference type="GO" id="GO:0030425">
    <property type="term" value="C:dendrite"/>
    <property type="evidence" value="ECO:0007669"/>
    <property type="project" value="TreeGrafter"/>
</dbReference>
<feature type="transmembrane region" description="Helical" evidence="11">
    <location>
        <begin position="274"/>
        <end position="296"/>
    </location>
</feature>
<dbReference type="GO" id="GO:0005886">
    <property type="term" value="C:plasma membrane"/>
    <property type="evidence" value="ECO:0007669"/>
    <property type="project" value="UniProtKB-SubCell"/>
</dbReference>
<comment type="subcellular location">
    <subcellularLocation>
        <location evidence="1">Cell membrane</location>
        <topology evidence="1">Multi-pass membrane protein</topology>
    </subcellularLocation>
</comment>
<dbReference type="SUPFAM" id="SSF81321">
    <property type="entry name" value="Family A G protein-coupled receptor-like"/>
    <property type="match status" value="1"/>
</dbReference>
<protein>
    <submittedName>
        <fullName evidence="14">Muscarinic acetylcholine receptor DM1-like</fullName>
    </submittedName>
</protein>
<feature type="region of interest" description="Disordered" evidence="10">
    <location>
        <begin position="669"/>
        <end position="697"/>
    </location>
</feature>
<dbReference type="AlphaFoldDB" id="A0A8B7NHX9"/>
<feature type="compositionally biased region" description="Basic and acidic residues" evidence="10">
    <location>
        <begin position="309"/>
        <end position="321"/>
    </location>
</feature>
<feature type="transmembrane region" description="Helical" evidence="11">
    <location>
        <begin position="744"/>
        <end position="763"/>
    </location>
</feature>
<feature type="compositionally biased region" description="Low complexity" evidence="10">
    <location>
        <begin position="640"/>
        <end position="653"/>
    </location>
</feature>
<feature type="compositionally biased region" description="Basic residues" evidence="10">
    <location>
        <begin position="683"/>
        <end position="692"/>
    </location>
</feature>
<dbReference type="InterPro" id="IPR017452">
    <property type="entry name" value="GPCR_Rhodpsn_7TM"/>
</dbReference>
<dbReference type="GeneID" id="108670032"/>
<dbReference type="GO" id="GO:0004993">
    <property type="term" value="F:G protein-coupled serotonin receptor activity"/>
    <property type="evidence" value="ECO:0007669"/>
    <property type="project" value="TreeGrafter"/>
</dbReference>
<accession>A0A8B7NHX9</accession>
<dbReference type="Proteomes" id="UP000694843">
    <property type="component" value="Unplaced"/>
</dbReference>
<feature type="compositionally biased region" description="Basic residues" evidence="10">
    <location>
        <begin position="497"/>
        <end position="509"/>
    </location>
</feature>
<keyword evidence="4 11" id="KW-0812">Transmembrane</keyword>
<keyword evidence="5 11" id="KW-1133">Transmembrane helix</keyword>
<evidence type="ECO:0000313" key="13">
    <source>
        <dbReference type="Proteomes" id="UP000694843"/>
    </source>
</evidence>
<feature type="region of interest" description="Disordered" evidence="10">
    <location>
        <begin position="413"/>
        <end position="432"/>
    </location>
</feature>
<comment type="similarity">
    <text evidence="2">Belongs to the G-protein coupled receptor 1 family.</text>
</comment>
<dbReference type="OrthoDB" id="10071887at2759"/>
<feature type="transmembrane region" description="Helical" evidence="11">
    <location>
        <begin position="704"/>
        <end position="724"/>
    </location>
</feature>
<keyword evidence="3" id="KW-1003">Cell membrane</keyword>
<feature type="compositionally biased region" description="Low complexity" evidence="10">
    <location>
        <begin position="670"/>
        <end position="682"/>
    </location>
</feature>
<name>A0A8B7NHX9_HYAAZ</name>
<keyword evidence="9" id="KW-0807">Transducer</keyword>
<feature type="region of interest" description="Disordered" evidence="10">
    <location>
        <begin position="497"/>
        <end position="543"/>
    </location>
</feature>
<dbReference type="PANTHER" id="PTHR24247:SF265">
    <property type="entry name" value="MUSCARINIC ACETYLCHOLINE RECEPTOR DM1"/>
    <property type="match status" value="1"/>
</dbReference>
<dbReference type="GO" id="GO:0045202">
    <property type="term" value="C:synapse"/>
    <property type="evidence" value="ECO:0007669"/>
    <property type="project" value="TreeGrafter"/>
</dbReference>
<dbReference type="CTD" id="37892"/>
<feature type="region of interest" description="Disordered" evidence="10">
    <location>
        <begin position="309"/>
        <end position="369"/>
    </location>
</feature>
<evidence type="ECO:0000256" key="10">
    <source>
        <dbReference type="SAM" id="MobiDB-lite"/>
    </source>
</evidence>
<evidence type="ECO:0000256" key="6">
    <source>
        <dbReference type="ARBA" id="ARBA00023040"/>
    </source>
</evidence>
<evidence type="ECO:0000313" key="14">
    <source>
        <dbReference type="RefSeq" id="XP_018012971.1"/>
    </source>
</evidence>
<keyword evidence="7 11" id="KW-0472">Membrane</keyword>
<dbReference type="GO" id="GO:0016907">
    <property type="term" value="F:G protein-coupled acetylcholine receptor activity"/>
    <property type="evidence" value="ECO:0007669"/>
    <property type="project" value="InterPro"/>
</dbReference>
<evidence type="ECO:0000256" key="2">
    <source>
        <dbReference type="ARBA" id="ARBA00010663"/>
    </source>
</evidence>
<organism evidence="13 14">
    <name type="scientific">Hyalella azteca</name>
    <name type="common">Amphipod</name>
    <dbReference type="NCBI Taxonomy" id="294128"/>
    <lineage>
        <taxon>Eukaryota</taxon>
        <taxon>Metazoa</taxon>
        <taxon>Ecdysozoa</taxon>
        <taxon>Arthropoda</taxon>
        <taxon>Crustacea</taxon>
        <taxon>Multicrustacea</taxon>
        <taxon>Malacostraca</taxon>
        <taxon>Eumalacostraca</taxon>
        <taxon>Peracarida</taxon>
        <taxon>Amphipoda</taxon>
        <taxon>Senticaudata</taxon>
        <taxon>Talitrida</taxon>
        <taxon>Talitroidea</taxon>
        <taxon>Hyalellidae</taxon>
        <taxon>Hyalella</taxon>
    </lineage>
</organism>
<dbReference type="GO" id="GO:0007197">
    <property type="term" value="P:adenylate cyclase-inhibiting G protein-coupled acetylcholine receptor signaling pathway"/>
    <property type="evidence" value="ECO:0007669"/>
    <property type="project" value="TreeGrafter"/>
</dbReference>
<evidence type="ECO:0000256" key="5">
    <source>
        <dbReference type="ARBA" id="ARBA00022989"/>
    </source>
</evidence>
<evidence type="ECO:0000256" key="8">
    <source>
        <dbReference type="ARBA" id="ARBA00023170"/>
    </source>
</evidence>
<dbReference type="PRINTS" id="PR00237">
    <property type="entry name" value="GPCRRHODOPSN"/>
</dbReference>
<keyword evidence="8" id="KW-0675">Receptor</keyword>
<keyword evidence="13" id="KW-1185">Reference proteome</keyword>
<evidence type="ECO:0000256" key="11">
    <source>
        <dbReference type="SAM" id="Phobius"/>
    </source>
</evidence>
<gene>
    <name evidence="14" type="primary">LOC108670032</name>
</gene>
<reference evidence="14" key="1">
    <citation type="submission" date="2025-08" db="UniProtKB">
        <authorList>
            <consortium name="RefSeq"/>
        </authorList>
    </citation>
    <scope>IDENTIFICATION</scope>
    <source>
        <tissue evidence="14">Whole organism</tissue>
    </source>
</reference>
<dbReference type="PROSITE" id="PS50262">
    <property type="entry name" value="G_PROTEIN_RECEP_F1_2"/>
    <property type="match status" value="1"/>
</dbReference>
<feature type="domain" description="G-protein coupled receptors family 1 profile" evidence="12">
    <location>
        <begin position="684"/>
        <end position="760"/>
    </location>
</feature>
<dbReference type="PANTHER" id="PTHR24247">
    <property type="entry name" value="5-HYDROXYTRYPTAMINE RECEPTOR"/>
    <property type="match status" value="1"/>
</dbReference>
<dbReference type="Pfam" id="PF00001">
    <property type="entry name" value="7tm_1"/>
    <property type="match status" value="1"/>
</dbReference>
<dbReference type="KEGG" id="hazt:108670032"/>
<dbReference type="InterPro" id="IPR000276">
    <property type="entry name" value="GPCR_Rhodpsn"/>
</dbReference>
<sequence length="793" mass="87144">MTGFLMPGLGKMRFETTDCREKESCSSGVESEDPVGSVQQTVLESTEDLENDVQDDHDFWQELRYWSDQALRNLHEPGTRWPADGSYTDEPELLLQQVTNAPQPTNNSLQLHENFSNFNTSFHLEWGLSSSFFNSSLLGSTVAPDPLDEWLTASDAFFNSTSTLLNATNSTRQQESSLLPSLNSTMSSDDVAQWTPSSTAAVVPAVMPTVAPNVLSSVLLSTALASVSLAPVHDNPFLSLTSYSNITADSYAESYLKTVEPGRCYIQFIKTNEYITFGTAIAAFYLPVTVMIFLYWRIWRETEKRQKDLTHLQAGKKDPSKRSNSRGSAISPDPLSYTDNVVSRSEADDAVEQEDWKRQRSESSTAMDDIETTYVPTAMVIDNSAFNGRRAKKKSSSCCRGLTSCIKRTVDREDPGDEVRKPSPGYTTPGGYQTPMGYHTPGSAETQVAGSVSRCTSLNFIRDQQTLSANPARYRNTSMIPLAEKPDHPNQQYLHHHHHMHHHHLHHHTSGSSTLPRTEGPGSRMVSGSSGGGGSGRLQARSHSSDSVYTILIRLPHEPSPDGPLHQPTILMIEEEAAAAAAAGGGYEGGYLSSGARPFIRNTSPLVRRGDSVCSDPSGGSTATSRITECSLHPGGPNATSPNSSRRPPSSTNDIKLPLNAKIIPKQLAKNSGSGSSNTGTGTRKKKKKKTSEKKQDRKAAKTLSAILLAFIITWTPYNVMVLINPILKCGAATDCIPEVLWNFGYYLCYVNSTINPMLYALCNASFRRTYVRILTCKWHNRKRQGVQRGYYS</sequence>
<dbReference type="Gene3D" id="1.20.1070.10">
    <property type="entry name" value="Rhodopsin 7-helix transmembrane proteins"/>
    <property type="match status" value="2"/>
</dbReference>
<feature type="compositionally biased region" description="Polar residues" evidence="10">
    <location>
        <begin position="618"/>
        <end position="628"/>
    </location>
</feature>
<keyword evidence="6" id="KW-0297">G-protein coupled receptor</keyword>
<dbReference type="InterPro" id="IPR000995">
    <property type="entry name" value="Musac_Ach_rcpt"/>
</dbReference>
<dbReference type="RefSeq" id="XP_018012971.1">
    <property type="nucleotide sequence ID" value="XM_018157482.1"/>
</dbReference>
<dbReference type="PRINTS" id="PR00243">
    <property type="entry name" value="MUSCARINICR"/>
</dbReference>
<dbReference type="GO" id="GO:0007187">
    <property type="term" value="P:G protein-coupled receptor signaling pathway, coupled to cyclic nucleotide second messenger"/>
    <property type="evidence" value="ECO:0007669"/>
    <property type="project" value="TreeGrafter"/>
</dbReference>
<evidence type="ECO:0000256" key="3">
    <source>
        <dbReference type="ARBA" id="ARBA00022475"/>
    </source>
</evidence>
<evidence type="ECO:0000256" key="1">
    <source>
        <dbReference type="ARBA" id="ARBA00004651"/>
    </source>
</evidence>